<keyword evidence="11 14" id="KW-1133">Transmembrane helix</keyword>
<keyword evidence="8 14" id="KW-0547">Nucleotide-binding</keyword>
<keyword evidence="4 14" id="KW-0997">Cell inner membrane</keyword>
<keyword evidence="5" id="KW-0597">Phosphoprotein</keyword>
<accession>A0A0P9JJQ1</accession>
<organism evidence="17 18">
    <name type="scientific">Pseudomonas syringae pv. antirrhini</name>
    <dbReference type="NCBI Taxonomy" id="251702"/>
    <lineage>
        <taxon>Bacteria</taxon>
        <taxon>Pseudomonadati</taxon>
        <taxon>Pseudomonadota</taxon>
        <taxon>Gammaproteobacteria</taxon>
        <taxon>Pseudomonadales</taxon>
        <taxon>Pseudomonadaceae</taxon>
        <taxon>Pseudomonas</taxon>
    </lineage>
</organism>
<dbReference type="SUPFAM" id="SSF47384">
    <property type="entry name" value="Homodimeric domain of signal transducing histidine kinase"/>
    <property type="match status" value="1"/>
</dbReference>
<dbReference type="CDD" id="cd00082">
    <property type="entry name" value="HisKA"/>
    <property type="match status" value="1"/>
</dbReference>
<dbReference type="EC" id="2.7.13.3" evidence="14"/>
<comment type="function">
    <text evidence="14">Member of a two-component regulatory system.</text>
</comment>
<dbReference type="AlphaFoldDB" id="A0A0P9JJQ1"/>
<dbReference type="SUPFAM" id="SSF55874">
    <property type="entry name" value="ATPase domain of HSP90 chaperone/DNA topoisomerase II/histidine kinase"/>
    <property type="match status" value="1"/>
</dbReference>
<evidence type="ECO:0000259" key="15">
    <source>
        <dbReference type="PROSITE" id="PS50109"/>
    </source>
</evidence>
<evidence type="ECO:0000256" key="8">
    <source>
        <dbReference type="ARBA" id="ARBA00022741"/>
    </source>
</evidence>
<dbReference type="SMART" id="SM00388">
    <property type="entry name" value="HisKA"/>
    <property type="match status" value="1"/>
</dbReference>
<protein>
    <recommendedName>
        <fullName evidence="14">Sensor protein</fullName>
        <ecNumber evidence="14">2.7.13.3</ecNumber>
    </recommendedName>
</protein>
<evidence type="ECO:0000256" key="5">
    <source>
        <dbReference type="ARBA" id="ARBA00022553"/>
    </source>
</evidence>
<dbReference type="PANTHER" id="PTHR45436">
    <property type="entry name" value="SENSOR HISTIDINE KINASE YKOH"/>
    <property type="match status" value="1"/>
</dbReference>
<evidence type="ECO:0000256" key="1">
    <source>
        <dbReference type="ARBA" id="ARBA00000085"/>
    </source>
</evidence>
<keyword evidence="6 14" id="KW-0808">Transferase</keyword>
<evidence type="ECO:0000256" key="12">
    <source>
        <dbReference type="ARBA" id="ARBA00023012"/>
    </source>
</evidence>
<evidence type="ECO:0000256" key="3">
    <source>
        <dbReference type="ARBA" id="ARBA00022475"/>
    </source>
</evidence>
<feature type="transmembrane region" description="Helical" evidence="14">
    <location>
        <begin position="223"/>
        <end position="246"/>
    </location>
</feature>
<dbReference type="SMART" id="SM00304">
    <property type="entry name" value="HAMP"/>
    <property type="match status" value="1"/>
</dbReference>
<dbReference type="InterPro" id="IPR036097">
    <property type="entry name" value="HisK_dim/P_sf"/>
</dbReference>
<evidence type="ECO:0000259" key="16">
    <source>
        <dbReference type="PROSITE" id="PS50885"/>
    </source>
</evidence>
<dbReference type="EMBL" id="LJPT01000110">
    <property type="protein sequence ID" value="KPW47548.1"/>
    <property type="molecule type" value="Genomic_DNA"/>
</dbReference>
<dbReference type="InterPro" id="IPR003661">
    <property type="entry name" value="HisK_dim/P_dom"/>
</dbReference>
<evidence type="ECO:0000256" key="6">
    <source>
        <dbReference type="ARBA" id="ARBA00022679"/>
    </source>
</evidence>
<dbReference type="PATRIC" id="fig|251702.3.peg.1964"/>
<dbReference type="InterPro" id="IPR036890">
    <property type="entry name" value="HATPase_C_sf"/>
</dbReference>
<evidence type="ECO:0000313" key="18">
    <source>
        <dbReference type="Proteomes" id="UP000050425"/>
    </source>
</evidence>
<dbReference type="GO" id="GO:0000155">
    <property type="term" value="F:phosphorelay sensor kinase activity"/>
    <property type="evidence" value="ECO:0007669"/>
    <property type="project" value="InterPro"/>
</dbReference>
<keyword evidence="3 14" id="KW-1003">Cell membrane</keyword>
<dbReference type="SMART" id="SM00387">
    <property type="entry name" value="HATPase_c"/>
    <property type="match status" value="1"/>
</dbReference>
<evidence type="ECO:0000256" key="4">
    <source>
        <dbReference type="ARBA" id="ARBA00022519"/>
    </source>
</evidence>
<dbReference type="InterPro" id="IPR050428">
    <property type="entry name" value="TCS_sensor_his_kinase"/>
</dbReference>
<evidence type="ECO:0000256" key="7">
    <source>
        <dbReference type="ARBA" id="ARBA00022692"/>
    </source>
</evidence>
<comment type="subcellular location">
    <subcellularLocation>
        <location evidence="2 14">Cell inner membrane</location>
    </subcellularLocation>
</comment>
<evidence type="ECO:0000256" key="9">
    <source>
        <dbReference type="ARBA" id="ARBA00022777"/>
    </source>
</evidence>
<feature type="transmembrane region" description="Helical" evidence="14">
    <location>
        <begin position="72"/>
        <end position="95"/>
    </location>
</feature>
<dbReference type="Gene3D" id="1.10.287.130">
    <property type="match status" value="1"/>
</dbReference>
<keyword evidence="10 14" id="KW-0067">ATP-binding</keyword>
<evidence type="ECO:0000256" key="11">
    <source>
        <dbReference type="ARBA" id="ARBA00022989"/>
    </source>
</evidence>
<dbReference type="GO" id="GO:0005524">
    <property type="term" value="F:ATP binding"/>
    <property type="evidence" value="ECO:0007669"/>
    <property type="project" value="UniProtKB-KW"/>
</dbReference>
<dbReference type="PRINTS" id="PR00344">
    <property type="entry name" value="BCTRLSENSOR"/>
</dbReference>
<dbReference type="FunFam" id="3.30.565.10:FF:000006">
    <property type="entry name" value="Sensor histidine kinase WalK"/>
    <property type="match status" value="1"/>
</dbReference>
<dbReference type="Gene3D" id="3.30.565.10">
    <property type="entry name" value="Histidine kinase-like ATPase, C-terminal domain"/>
    <property type="match status" value="1"/>
</dbReference>
<proteinExistence type="predicted"/>
<dbReference type="PANTHER" id="PTHR45436:SF9">
    <property type="entry name" value="SENSOR PROTEIN"/>
    <property type="match status" value="1"/>
</dbReference>
<dbReference type="InterPro" id="IPR005467">
    <property type="entry name" value="His_kinase_dom"/>
</dbReference>
<dbReference type="InterPro" id="IPR004358">
    <property type="entry name" value="Sig_transdc_His_kin-like_C"/>
</dbReference>
<dbReference type="FunFam" id="1.10.287.130:FF:000001">
    <property type="entry name" value="Two-component sensor histidine kinase"/>
    <property type="match status" value="1"/>
</dbReference>
<name>A0A0P9JJQ1_9PSED</name>
<dbReference type="GO" id="GO:0005886">
    <property type="term" value="C:plasma membrane"/>
    <property type="evidence" value="ECO:0007669"/>
    <property type="project" value="UniProtKB-SubCell"/>
</dbReference>
<dbReference type="InterPro" id="IPR006290">
    <property type="entry name" value="CztS_silS_copS"/>
</dbReference>
<gene>
    <name evidence="17" type="ORF">ALO88_04836</name>
</gene>
<reference evidence="17 18" key="1">
    <citation type="submission" date="2015-09" db="EMBL/GenBank/DDBJ databases">
        <title>Genome announcement of multiple Pseudomonas syringae strains.</title>
        <authorList>
            <person name="Thakur S."/>
            <person name="Wang P.W."/>
            <person name="Gong Y."/>
            <person name="Weir B.S."/>
            <person name="Guttman D.S."/>
        </authorList>
    </citation>
    <scope>NUCLEOTIDE SEQUENCE [LARGE SCALE GENOMIC DNA]</scope>
    <source>
        <strain evidence="17 18">ICMP4303</strain>
    </source>
</reference>
<comment type="catalytic activity">
    <reaction evidence="1 14">
        <text>ATP + protein L-histidine = ADP + protein N-phospho-L-histidine.</text>
        <dbReference type="EC" id="2.7.13.3"/>
    </reaction>
</comment>
<keyword evidence="7 14" id="KW-0812">Transmembrane</keyword>
<dbReference type="NCBIfam" id="TIGR01386">
    <property type="entry name" value="cztS_silS_copS"/>
    <property type="match status" value="1"/>
</dbReference>
<evidence type="ECO:0000256" key="14">
    <source>
        <dbReference type="RuleBase" id="RU364088"/>
    </source>
</evidence>
<keyword evidence="13 14" id="KW-0472">Membrane</keyword>
<evidence type="ECO:0000313" key="17">
    <source>
        <dbReference type="EMBL" id="KPW47548.1"/>
    </source>
</evidence>
<dbReference type="Pfam" id="PF02518">
    <property type="entry name" value="HATPase_c"/>
    <property type="match status" value="1"/>
</dbReference>
<evidence type="ECO:0000256" key="2">
    <source>
        <dbReference type="ARBA" id="ARBA00004533"/>
    </source>
</evidence>
<feature type="domain" description="Histidine kinase" evidence="15">
    <location>
        <begin position="308"/>
        <end position="519"/>
    </location>
</feature>
<feature type="domain" description="HAMP" evidence="16">
    <location>
        <begin position="247"/>
        <end position="300"/>
    </location>
</feature>
<evidence type="ECO:0000256" key="13">
    <source>
        <dbReference type="ARBA" id="ARBA00023136"/>
    </source>
</evidence>
<dbReference type="Pfam" id="PF00512">
    <property type="entry name" value="HisKA"/>
    <property type="match status" value="1"/>
</dbReference>
<evidence type="ECO:0000256" key="10">
    <source>
        <dbReference type="ARBA" id="ARBA00022840"/>
    </source>
</evidence>
<sequence length="519" mass="57342">MCWPGVRATFCPKRQSPRWSGTSTSTATPTWSKWRSSACAPSSTVLTSTNCCTPFAAWATCWRTAVRVDSIALRLSGLFALVALVVFLLIGWALYLQVDKSLDLLPRAEVDARYSVLESAIGRFGNPEHWSKIKAKLELLSEEDKRLRFWVVSDNPLYEFGNPDPNIRRFAQGAPGMHDLKLADHPFAFKVLVSEFPAKEQRPALRFLTAIDTETFWHTQHSLLVALISLATLGVLLASALGYWVARIGLRPLASLSQEVQKLAPPRLSGRLQLSPLPPELEQFVASFNSTLERVEQAYSRLESFNADVAHELRSPLTNLIGQTQVALTRGRSAEHYFEVLQSNLEELERLRSIINDMLFLASADQGTKVKALTCASLAEEVATTLDYLDFILEDAQVQVRVQGDASAPIEKPHLRRALINLLHNAVQHTEAGQVIEVSIESREAHVSIGVTNPGAQIAQEHLPRLFERFYRVDASRSNSGANHGLGLAIVKAIALMHGGSVFVNSAHGANTFGIQLPR</sequence>
<dbReference type="InterPro" id="IPR003660">
    <property type="entry name" value="HAMP_dom"/>
</dbReference>
<dbReference type="Proteomes" id="UP000050425">
    <property type="component" value="Unassembled WGS sequence"/>
</dbReference>
<keyword evidence="12 14" id="KW-0902">Two-component regulatory system</keyword>
<dbReference type="CDD" id="cd00075">
    <property type="entry name" value="HATPase"/>
    <property type="match status" value="1"/>
</dbReference>
<keyword evidence="9 14" id="KW-0418">Kinase</keyword>
<dbReference type="PROSITE" id="PS50885">
    <property type="entry name" value="HAMP"/>
    <property type="match status" value="1"/>
</dbReference>
<comment type="caution">
    <text evidence="17">The sequence shown here is derived from an EMBL/GenBank/DDBJ whole genome shotgun (WGS) entry which is preliminary data.</text>
</comment>
<dbReference type="PROSITE" id="PS50109">
    <property type="entry name" value="HIS_KIN"/>
    <property type="match status" value="1"/>
</dbReference>
<dbReference type="InterPro" id="IPR003594">
    <property type="entry name" value="HATPase_dom"/>
</dbReference>